<comment type="caution">
    <text evidence="1">The sequence shown here is derived from an EMBL/GenBank/DDBJ whole genome shotgun (WGS) entry which is preliminary data.</text>
</comment>
<dbReference type="EMBL" id="JABAFZ010000007">
    <property type="protein sequence ID" value="NME89821.1"/>
    <property type="molecule type" value="Genomic_DNA"/>
</dbReference>
<evidence type="ECO:0000313" key="2">
    <source>
        <dbReference type="Proteomes" id="UP000544551"/>
    </source>
</evidence>
<protein>
    <submittedName>
        <fullName evidence="1">DUF3558 domain-containing protein</fullName>
    </submittedName>
</protein>
<dbReference type="Pfam" id="PF12079">
    <property type="entry name" value="DUF3558"/>
    <property type="match status" value="1"/>
</dbReference>
<sequence>MIFHGTTPVSVDLSASKKRTLRKLYLALALISAASIQTACSATISGSESTSASTPDAANDAAPFDAATDASSVATTAPTDHATDVTTDDFGSVIPPLGTFDRRNPDFIQYKPCLEMPDEFLAQAGLHGKEMMEGIGIKGGICSFDAPPEYGESFFGLQGSHHSFASYEGISGEVTWDETDGGTPILLHRSEYQPDSDCQASVETLQGTLSITFQSLTSVRTTQDVCEVAQNKLKTVLELDGKYED</sequence>
<evidence type="ECO:0000313" key="1">
    <source>
        <dbReference type="EMBL" id="NME89821.1"/>
    </source>
</evidence>
<proteinExistence type="predicted"/>
<dbReference type="AlphaFoldDB" id="A0AB36CMW7"/>
<dbReference type="InterPro" id="IPR024520">
    <property type="entry name" value="DUF3558"/>
</dbReference>
<name>A0AB36CMW7_9CORY</name>
<dbReference type="Proteomes" id="UP000544551">
    <property type="component" value="Unassembled WGS sequence"/>
</dbReference>
<reference evidence="1 2" key="1">
    <citation type="submission" date="2020-04" db="EMBL/GenBank/DDBJ databases">
        <authorList>
            <person name="Hitch T.C.A."/>
            <person name="Wylensek D."/>
            <person name="Clavel T."/>
        </authorList>
    </citation>
    <scope>NUCLEOTIDE SEQUENCE [LARGE SCALE GENOMIC DNA]</scope>
    <source>
        <strain evidence="1 2">BL-383-APC-3D</strain>
    </source>
</reference>
<accession>A0AB36CMW7</accession>
<gene>
    <name evidence="1" type="ORF">HF853_09115</name>
</gene>
<organism evidence="1 2">
    <name type="scientific">Corynebacterium stationis</name>
    <dbReference type="NCBI Taxonomy" id="1705"/>
    <lineage>
        <taxon>Bacteria</taxon>
        <taxon>Bacillati</taxon>
        <taxon>Actinomycetota</taxon>
        <taxon>Actinomycetes</taxon>
        <taxon>Mycobacteriales</taxon>
        <taxon>Corynebacteriaceae</taxon>
        <taxon>Corynebacterium</taxon>
    </lineage>
</organism>